<protein>
    <recommendedName>
        <fullName evidence="3">Protein kinase domain-containing protein</fullName>
    </recommendedName>
</protein>
<reference evidence="1 2" key="1">
    <citation type="submission" date="2018-11" db="EMBL/GenBank/DDBJ databases">
        <authorList>
            <consortium name="Pathogen Informatics"/>
        </authorList>
    </citation>
    <scope>NUCLEOTIDE SEQUENCE [LARGE SCALE GENOMIC DNA]</scope>
</reference>
<dbReference type="EMBL" id="UYRU01080100">
    <property type="protein sequence ID" value="VDN30768.1"/>
    <property type="molecule type" value="Genomic_DNA"/>
</dbReference>
<keyword evidence="2" id="KW-1185">Reference proteome</keyword>
<dbReference type="Proteomes" id="UP000281553">
    <property type="component" value="Unassembled WGS sequence"/>
</dbReference>
<name>A0A3P7N5Z7_DIBLA</name>
<dbReference type="SUPFAM" id="SSF56112">
    <property type="entry name" value="Protein kinase-like (PK-like)"/>
    <property type="match status" value="1"/>
</dbReference>
<dbReference type="InterPro" id="IPR011009">
    <property type="entry name" value="Kinase-like_dom_sf"/>
</dbReference>
<organism evidence="1 2">
    <name type="scientific">Dibothriocephalus latus</name>
    <name type="common">Fish tapeworm</name>
    <name type="synonym">Diphyllobothrium latum</name>
    <dbReference type="NCBI Taxonomy" id="60516"/>
    <lineage>
        <taxon>Eukaryota</taxon>
        <taxon>Metazoa</taxon>
        <taxon>Spiralia</taxon>
        <taxon>Lophotrochozoa</taxon>
        <taxon>Platyhelminthes</taxon>
        <taxon>Cestoda</taxon>
        <taxon>Eucestoda</taxon>
        <taxon>Diphyllobothriidea</taxon>
        <taxon>Diphyllobothriidae</taxon>
        <taxon>Dibothriocephalus</taxon>
    </lineage>
</organism>
<sequence>MPSDSPYSDDLRSFIADCLVKDETKRANYVTLLESKFIRSVDVEKEAINLADFFVRILGTDIDQ</sequence>
<proteinExistence type="predicted"/>
<gene>
    <name evidence="1" type="ORF">DILT_LOCUS15604</name>
</gene>
<evidence type="ECO:0000313" key="2">
    <source>
        <dbReference type="Proteomes" id="UP000281553"/>
    </source>
</evidence>
<evidence type="ECO:0008006" key="3">
    <source>
        <dbReference type="Google" id="ProtNLM"/>
    </source>
</evidence>
<accession>A0A3P7N5Z7</accession>
<evidence type="ECO:0000313" key="1">
    <source>
        <dbReference type="EMBL" id="VDN30768.1"/>
    </source>
</evidence>
<dbReference type="AlphaFoldDB" id="A0A3P7N5Z7"/>
<dbReference type="OrthoDB" id="10252354at2759"/>